<gene>
    <name evidence="1" type="ORF">BARAN1_1068</name>
</gene>
<evidence type="ECO:0000313" key="2">
    <source>
        <dbReference type="Proteomes" id="UP000249818"/>
    </source>
</evidence>
<protein>
    <submittedName>
        <fullName evidence="1">Uncharacterized protein</fullName>
    </submittedName>
</protein>
<dbReference type="Proteomes" id="UP000249818">
    <property type="component" value="Chromosome BARAN1"/>
</dbReference>
<dbReference type="KEGG" id="bana:BARAN1_1068"/>
<reference evidence="2" key="1">
    <citation type="submission" date="2018-05" db="EMBL/GenBank/DDBJ databases">
        <authorList>
            <person name="Hao L."/>
        </authorList>
    </citation>
    <scope>NUCLEOTIDE SEQUENCE [LARGE SCALE GENOMIC DNA]</scope>
</reference>
<dbReference type="EMBL" id="LS483254">
    <property type="protein sequence ID" value="SQD93092.1"/>
    <property type="molecule type" value="Genomic_DNA"/>
</dbReference>
<dbReference type="AlphaFoldDB" id="A0A2X3KKX2"/>
<keyword evidence="2" id="KW-1185">Reference proteome</keyword>
<name>A0A2X3KKX2_9BACT</name>
<evidence type="ECO:0000313" key="1">
    <source>
        <dbReference type="EMBL" id="SQD93092.1"/>
    </source>
</evidence>
<accession>A0A2X3KKX2</accession>
<proteinExistence type="predicted"/>
<organism evidence="1 2">
    <name type="scientific">Candidatus Bipolaricaulis anaerobius</name>
    <dbReference type="NCBI Taxonomy" id="2026885"/>
    <lineage>
        <taxon>Bacteria</taxon>
        <taxon>Candidatus Bipolaricaulota</taxon>
        <taxon>Candidatus Bipolaricaulia</taxon>
        <taxon>Candidatus Bipolaricaulales</taxon>
        <taxon>Candidatus Bipolaricaulaceae</taxon>
        <taxon>Candidatus Bipolaricaulis</taxon>
    </lineage>
</organism>
<dbReference type="OrthoDB" id="505641at2"/>
<sequence>MMNRTRQLLGLLLLFVGLAGLAQETGWMDPSADMGQFTNGPRAYHRDGRYAVASHGQEHSYEGYGISLPGGSEVVGIEVLFTARKDGPTNSSLEVELSWDGGVSWTATGYGVGPMPASWKNYVAGGSSDTWGRTWAPNELGDGAFQVRIRATHNSRLDWVAVRVHYREEIAQTLIVTPPLVDLGALTLAHYDAGYKEISPAQRVTVSSPTAWSLVVAADAATWTYTGSEAPPGKPSSHLEWRVNASGPGTTDSQTSYTGLTTASHTVARGAAGSGLWLEVSLRVRVDYDTTVPGTYELRFTYTLTTP</sequence>
<dbReference type="RefSeq" id="WP_157959496.1">
    <property type="nucleotide sequence ID" value="NZ_LS483254.1"/>
</dbReference>